<organism evidence="1 2">
    <name type="scientific">Cetraspora pellucida</name>
    <dbReference type="NCBI Taxonomy" id="1433469"/>
    <lineage>
        <taxon>Eukaryota</taxon>
        <taxon>Fungi</taxon>
        <taxon>Fungi incertae sedis</taxon>
        <taxon>Mucoromycota</taxon>
        <taxon>Glomeromycotina</taxon>
        <taxon>Glomeromycetes</taxon>
        <taxon>Diversisporales</taxon>
        <taxon>Gigasporaceae</taxon>
        <taxon>Cetraspora</taxon>
    </lineage>
</organism>
<evidence type="ECO:0000313" key="1">
    <source>
        <dbReference type="EMBL" id="CAG8638349.1"/>
    </source>
</evidence>
<proteinExistence type="predicted"/>
<dbReference type="EMBL" id="CAJVPW010012734">
    <property type="protein sequence ID" value="CAG8638349.1"/>
    <property type="molecule type" value="Genomic_DNA"/>
</dbReference>
<dbReference type="Proteomes" id="UP000789366">
    <property type="component" value="Unassembled WGS sequence"/>
</dbReference>
<protein>
    <submittedName>
        <fullName evidence="1">15732_t:CDS:1</fullName>
    </submittedName>
</protein>
<accession>A0ACA9N6V6</accession>
<comment type="caution">
    <text evidence="1">The sequence shown here is derived from an EMBL/GenBank/DDBJ whole genome shotgun (WGS) entry which is preliminary data.</text>
</comment>
<gene>
    <name evidence="1" type="ORF">SPELUC_LOCUS8468</name>
</gene>
<name>A0ACA9N6V6_9GLOM</name>
<sequence length="432" mass="49093">MASPTTTKSLKDGLYAHAEEIDEETNSASSGSSEHLQNNYSNPLNIEEKKNGTLTTSNGLSAQHQMTEEKSQQEHKKTNSLRRLLKKEGKHTELEKTAQEEKKSEGLVRALSGIFIHKSKSEEKRKDDADNKRRRHSSKQSHVNSETKSRNRRSYIFASDNDDEIMKQQTRRNKRANSNDFPHSDNEGGKSKNIKQKNRLSLNLDKFLRHDDHKHKNFNNDITDMFLPEINGSPIRTKGRLDSSGSKRTPIVTVLDPSYQTESPSSFTPGVNSFGVINESAHKILPEIKVEEQTEEEIGYSSANSVNEDWSINGQQQKSRPISQVSSSSINSEKYELNANDDFKHYNNQPEVEVNGDFKSDTNINDEVIDNIKFTDTNEDLKNSTVFSHYQEESFKVTVAPLTPPKTPGFVGEEIQHDYLIFYKNSLLKDLN</sequence>
<keyword evidence="2" id="KW-1185">Reference proteome</keyword>
<reference evidence="1" key="1">
    <citation type="submission" date="2021-06" db="EMBL/GenBank/DDBJ databases">
        <authorList>
            <person name="Kallberg Y."/>
            <person name="Tangrot J."/>
            <person name="Rosling A."/>
        </authorList>
    </citation>
    <scope>NUCLEOTIDE SEQUENCE</scope>
    <source>
        <strain evidence="1">28 12/20/2015</strain>
    </source>
</reference>
<evidence type="ECO:0000313" key="2">
    <source>
        <dbReference type="Proteomes" id="UP000789366"/>
    </source>
</evidence>